<evidence type="ECO:0000313" key="1">
    <source>
        <dbReference type="EMBL" id="KAH3877905.1"/>
    </source>
</evidence>
<gene>
    <name evidence="1" type="ORF">DPMN_001785</name>
</gene>
<dbReference type="Proteomes" id="UP000828390">
    <property type="component" value="Unassembled WGS sequence"/>
</dbReference>
<accession>A0A9D4RT78</accession>
<sequence>MDPTVANPTVARLKFQLKRERMKFIPKSCFYIQCFFADKKPPQIFGSIPKEESTTEGPLFSSNTLELQSSPIFPEQASKRHK</sequence>
<evidence type="ECO:0000313" key="2">
    <source>
        <dbReference type="Proteomes" id="UP000828390"/>
    </source>
</evidence>
<reference evidence="1" key="2">
    <citation type="submission" date="2020-11" db="EMBL/GenBank/DDBJ databases">
        <authorList>
            <person name="McCartney M.A."/>
            <person name="Auch B."/>
            <person name="Kono T."/>
            <person name="Mallez S."/>
            <person name="Becker A."/>
            <person name="Gohl D.M."/>
            <person name="Silverstein K.A.T."/>
            <person name="Koren S."/>
            <person name="Bechman K.B."/>
            <person name="Herman A."/>
            <person name="Abrahante J.E."/>
            <person name="Garbe J."/>
        </authorList>
    </citation>
    <scope>NUCLEOTIDE SEQUENCE</scope>
    <source>
        <strain evidence="1">Duluth1</strain>
        <tissue evidence="1">Whole animal</tissue>
    </source>
</reference>
<dbReference type="EMBL" id="JAIWYP010000001">
    <property type="protein sequence ID" value="KAH3877905.1"/>
    <property type="molecule type" value="Genomic_DNA"/>
</dbReference>
<organism evidence="1 2">
    <name type="scientific">Dreissena polymorpha</name>
    <name type="common">Zebra mussel</name>
    <name type="synonym">Mytilus polymorpha</name>
    <dbReference type="NCBI Taxonomy" id="45954"/>
    <lineage>
        <taxon>Eukaryota</taxon>
        <taxon>Metazoa</taxon>
        <taxon>Spiralia</taxon>
        <taxon>Lophotrochozoa</taxon>
        <taxon>Mollusca</taxon>
        <taxon>Bivalvia</taxon>
        <taxon>Autobranchia</taxon>
        <taxon>Heteroconchia</taxon>
        <taxon>Euheterodonta</taxon>
        <taxon>Imparidentia</taxon>
        <taxon>Neoheterodontei</taxon>
        <taxon>Myida</taxon>
        <taxon>Dreissenoidea</taxon>
        <taxon>Dreissenidae</taxon>
        <taxon>Dreissena</taxon>
    </lineage>
</organism>
<protein>
    <submittedName>
        <fullName evidence="1">Uncharacterized protein</fullName>
    </submittedName>
</protein>
<proteinExistence type="predicted"/>
<dbReference type="AlphaFoldDB" id="A0A9D4RT78"/>
<keyword evidence="2" id="KW-1185">Reference proteome</keyword>
<feature type="non-terminal residue" evidence="1">
    <location>
        <position position="1"/>
    </location>
</feature>
<name>A0A9D4RT78_DREPO</name>
<comment type="caution">
    <text evidence="1">The sequence shown here is derived from an EMBL/GenBank/DDBJ whole genome shotgun (WGS) entry which is preliminary data.</text>
</comment>
<reference evidence="1" key="1">
    <citation type="journal article" date="2019" name="bioRxiv">
        <title>The Genome of the Zebra Mussel, Dreissena polymorpha: A Resource for Invasive Species Research.</title>
        <authorList>
            <person name="McCartney M.A."/>
            <person name="Auch B."/>
            <person name="Kono T."/>
            <person name="Mallez S."/>
            <person name="Zhang Y."/>
            <person name="Obille A."/>
            <person name="Becker A."/>
            <person name="Abrahante J.E."/>
            <person name="Garbe J."/>
            <person name="Badalamenti J.P."/>
            <person name="Herman A."/>
            <person name="Mangelson H."/>
            <person name="Liachko I."/>
            <person name="Sullivan S."/>
            <person name="Sone E.D."/>
            <person name="Koren S."/>
            <person name="Silverstein K.A.T."/>
            <person name="Beckman K.B."/>
            <person name="Gohl D.M."/>
        </authorList>
    </citation>
    <scope>NUCLEOTIDE SEQUENCE</scope>
    <source>
        <strain evidence="1">Duluth1</strain>
        <tissue evidence="1">Whole animal</tissue>
    </source>
</reference>